<accession>A0ABR9D990</accession>
<evidence type="ECO:0008006" key="3">
    <source>
        <dbReference type="Google" id="ProtNLM"/>
    </source>
</evidence>
<evidence type="ECO:0000313" key="1">
    <source>
        <dbReference type="EMBL" id="MBD9359670.1"/>
    </source>
</evidence>
<keyword evidence="2" id="KW-1185">Reference proteome</keyword>
<protein>
    <recommendedName>
        <fullName evidence="3">Response receiver domain-containing protein</fullName>
    </recommendedName>
</protein>
<reference evidence="1 2" key="1">
    <citation type="submission" date="2020-09" db="EMBL/GenBank/DDBJ databases">
        <title>Methylomonas albis sp. nov. and Methylomonas fluvii sp. nov.: Two cold-adapted methanotrophs from the River Elbe and an amended description of Methylovulum psychrotolerans strain Eb1.</title>
        <authorList>
            <person name="Bussmann I.K."/>
            <person name="Klings K.-W."/>
            <person name="Warnstedt J."/>
            <person name="Hoppert M."/>
            <person name="Saborowski A."/>
            <person name="Horn F."/>
            <person name="Liebner S."/>
        </authorList>
    </citation>
    <scope>NUCLEOTIDE SEQUENCE [LARGE SCALE GENOMIC DNA]</scope>
    <source>
        <strain evidence="1 2">EbB</strain>
    </source>
</reference>
<sequence length="466" mass="53269">MFRTPIILIDDNQEYLDTLNRAFALSGQPCLPIRFDGDDPDNTTGVDHVNANTKHARVIAIDINLREAQNTQDARQLYPTIEKVLEKLNPIGPYYLIFWSKYKELPEEIFNLLSQRSKDVITAPIGWSFLDKTDFSENDINKLKDKLSQVIGEVKVFKLLHEWESRTIHAASDTLSELYRIAASRHDKGWKIDETREKLINLLTHIAHASIGHQNAKDAPNHSIETGLMPILEDNLLSMASELDVARLNNDWKSCLNNLGDRKNLSTLELDDISNLNTFYNVAELNEGFSKLKRGVFVRLSETINTNDQKFKGQFGRSHKALMTEEFLFNNNVGGKINGPSYREKARQATILGWLEIGAACDHAQRKNRLHKYVLAALVPSKYLKLVSDSKTKRTKAHEGIYRSPIFRYKDKNYVLLVSFRYVAGLHENSEVLDIPMFRLKEQIINEIAFAWGNHSIRPGITSFSE</sequence>
<dbReference type="Proteomes" id="UP000641152">
    <property type="component" value="Unassembled WGS sequence"/>
</dbReference>
<comment type="caution">
    <text evidence="1">The sequence shown here is derived from an EMBL/GenBank/DDBJ whole genome shotgun (WGS) entry which is preliminary data.</text>
</comment>
<organism evidence="1 2">
    <name type="scientific">Methylomonas fluvii</name>
    <dbReference type="NCBI Taxonomy" id="1854564"/>
    <lineage>
        <taxon>Bacteria</taxon>
        <taxon>Pseudomonadati</taxon>
        <taxon>Pseudomonadota</taxon>
        <taxon>Gammaproteobacteria</taxon>
        <taxon>Methylococcales</taxon>
        <taxon>Methylococcaceae</taxon>
        <taxon>Methylomonas</taxon>
    </lineage>
</organism>
<name>A0ABR9D990_9GAMM</name>
<gene>
    <name evidence="1" type="ORF">EBB_03730</name>
</gene>
<evidence type="ECO:0000313" key="2">
    <source>
        <dbReference type="Proteomes" id="UP000641152"/>
    </source>
</evidence>
<dbReference type="EMBL" id="JACXST010000001">
    <property type="protein sequence ID" value="MBD9359670.1"/>
    <property type="molecule type" value="Genomic_DNA"/>
</dbReference>
<proteinExistence type="predicted"/>
<dbReference type="RefSeq" id="WP_192392528.1">
    <property type="nucleotide sequence ID" value="NZ_CAJHIU010000001.1"/>
</dbReference>